<sequence>MAIQAQLYSENLGFSLGGSQEWVDNGCVGFNGSCFNLQQHQQQYMQQLQSQQEQIQSQRNYQNFFLDNSLMGSTLKNSPNYGSSHSLASQFDNQRQEIDQFITLQSERLRLVLQEQRKQQLAALMRKVESKALALLRQKDEEIAKATNRAMELEDFLRKLEMENQAWQRVAKENEAKVMSLNHTIEQIKEKACGIFSEDAESCCDDNMGNREEGTGETEEEEEEREKKMKKTVHQTWFAEAVILEIRASCCFPVGTSVHAKLVKAFSIIAQFVKQKRKGGLRPEFSRKTFPEKKKQKKEQSLRKRWKMMEGRSWL</sequence>
<accession>A0A438DST5</accession>
<reference evidence="6 7" key="1">
    <citation type="journal article" date="2018" name="PLoS Genet.">
        <title>Population sequencing reveals clonal diversity and ancestral inbreeding in the grapevine cultivar Chardonnay.</title>
        <authorList>
            <person name="Roach M.J."/>
            <person name="Johnson D.L."/>
            <person name="Bohlmann J."/>
            <person name="van Vuuren H.J."/>
            <person name="Jones S.J."/>
            <person name="Pretorius I.S."/>
            <person name="Schmidt S.A."/>
            <person name="Borneman A.R."/>
        </authorList>
    </citation>
    <scope>NUCLEOTIDE SEQUENCE [LARGE SCALE GENOMIC DNA]</scope>
    <source>
        <strain evidence="7">cv. Chardonnay</strain>
        <tissue evidence="6">Leaf</tissue>
    </source>
</reference>
<organism evidence="6 7">
    <name type="scientific">Vitis vinifera</name>
    <name type="common">Grape</name>
    <dbReference type="NCBI Taxonomy" id="29760"/>
    <lineage>
        <taxon>Eukaryota</taxon>
        <taxon>Viridiplantae</taxon>
        <taxon>Streptophyta</taxon>
        <taxon>Embryophyta</taxon>
        <taxon>Tracheophyta</taxon>
        <taxon>Spermatophyta</taxon>
        <taxon>Magnoliopsida</taxon>
        <taxon>eudicotyledons</taxon>
        <taxon>Gunneridae</taxon>
        <taxon>Pentapetalae</taxon>
        <taxon>rosids</taxon>
        <taxon>Vitales</taxon>
        <taxon>Vitaceae</taxon>
        <taxon>Viteae</taxon>
        <taxon>Vitis</taxon>
    </lineage>
</organism>
<evidence type="ECO:0000256" key="5">
    <source>
        <dbReference type="SAM" id="MobiDB-lite"/>
    </source>
</evidence>
<feature type="compositionally biased region" description="Basic and acidic residues" evidence="5">
    <location>
        <begin position="284"/>
        <end position="315"/>
    </location>
</feature>
<evidence type="ECO:0000256" key="1">
    <source>
        <dbReference type="ARBA" id="ARBA00022723"/>
    </source>
</evidence>
<evidence type="ECO:0000256" key="2">
    <source>
        <dbReference type="ARBA" id="ARBA00022771"/>
    </source>
</evidence>
<name>A0A438DST5_VITVI</name>
<feature type="region of interest" description="Disordered" evidence="5">
    <location>
        <begin position="204"/>
        <end position="228"/>
    </location>
</feature>
<keyword evidence="4" id="KW-0175">Coiled coil</keyword>
<comment type="caution">
    <text evidence="6">The sequence shown here is derived from an EMBL/GenBank/DDBJ whole genome shotgun (WGS) entry which is preliminary data.</text>
</comment>
<dbReference type="Proteomes" id="UP000288805">
    <property type="component" value="Unassembled WGS sequence"/>
</dbReference>
<evidence type="ECO:0000313" key="6">
    <source>
        <dbReference type="EMBL" id="RVW38534.1"/>
    </source>
</evidence>
<keyword evidence="2" id="KW-0863">Zinc-finger</keyword>
<dbReference type="OrthoDB" id="1711136at2759"/>
<evidence type="ECO:0000256" key="3">
    <source>
        <dbReference type="ARBA" id="ARBA00022833"/>
    </source>
</evidence>
<feature type="coiled-coil region" evidence="4">
    <location>
        <begin position="111"/>
        <end position="191"/>
    </location>
</feature>
<dbReference type="GO" id="GO:0008270">
    <property type="term" value="F:zinc ion binding"/>
    <property type="evidence" value="ECO:0007669"/>
    <property type="project" value="UniProtKB-KW"/>
</dbReference>
<dbReference type="PANTHER" id="PTHR42647:SF6">
    <property type="entry name" value="RING-TYPE DOMAIN-CONTAINING PROTEIN"/>
    <property type="match status" value="1"/>
</dbReference>
<dbReference type="PANTHER" id="PTHR42647">
    <property type="entry name" value="SBP (S-RIBONUCLEASE BINDING PROTEIN) FAMILY PROTEIN"/>
    <property type="match status" value="1"/>
</dbReference>
<dbReference type="EMBL" id="QGNW01001504">
    <property type="protein sequence ID" value="RVW38534.1"/>
    <property type="molecule type" value="Genomic_DNA"/>
</dbReference>
<gene>
    <name evidence="6" type="primary">BRG3_1</name>
    <name evidence="6" type="ORF">CK203_075576</name>
</gene>
<evidence type="ECO:0000313" key="7">
    <source>
        <dbReference type="Proteomes" id="UP000288805"/>
    </source>
</evidence>
<protein>
    <submittedName>
        <fullName evidence="6">Putative BOI-related E3 ubiquitin-protein ligase 3</fullName>
    </submittedName>
</protein>
<keyword evidence="3" id="KW-0862">Zinc</keyword>
<proteinExistence type="predicted"/>
<evidence type="ECO:0000256" key="4">
    <source>
        <dbReference type="SAM" id="Coils"/>
    </source>
</evidence>
<feature type="region of interest" description="Disordered" evidence="5">
    <location>
        <begin position="283"/>
        <end position="315"/>
    </location>
</feature>
<keyword evidence="1" id="KW-0479">Metal-binding</keyword>
<feature type="compositionally biased region" description="Acidic residues" evidence="5">
    <location>
        <begin position="215"/>
        <end position="224"/>
    </location>
</feature>
<dbReference type="AlphaFoldDB" id="A0A438DST5"/>